<keyword evidence="19" id="KW-1185">Reference proteome</keyword>
<dbReference type="Pfam" id="PF00400">
    <property type="entry name" value="WD40"/>
    <property type="match status" value="1"/>
</dbReference>
<evidence type="ECO:0000256" key="12">
    <source>
        <dbReference type="ARBA" id="ARBA00023273"/>
    </source>
</evidence>
<proteinExistence type="inferred from homology"/>
<dbReference type="Proteomes" id="UP000515131">
    <property type="component" value="Unplaced"/>
</dbReference>
<dbReference type="InterPro" id="IPR001680">
    <property type="entry name" value="WD40_rpt"/>
</dbReference>
<evidence type="ECO:0000256" key="16">
    <source>
        <dbReference type="ARBA" id="ARBA00072660"/>
    </source>
</evidence>
<evidence type="ECO:0000256" key="4">
    <source>
        <dbReference type="ARBA" id="ARBA00022574"/>
    </source>
</evidence>
<keyword evidence="6" id="KW-0677">Repeat</keyword>
<evidence type="ECO:0000256" key="5">
    <source>
        <dbReference type="ARBA" id="ARBA00022701"/>
    </source>
</evidence>
<protein>
    <recommendedName>
        <fullName evidence="16">Dynein axonemal intermediate chain 2</fullName>
    </recommendedName>
    <alternativeName>
        <fullName evidence="17">Axonemal dynein intermediate chain 2</fullName>
    </alternativeName>
</protein>
<accession>A0A6P6I583</accession>
<dbReference type="AlphaFoldDB" id="A0A6P6I583"/>
<dbReference type="GeneID" id="112864483"/>
<comment type="subunit">
    <text evidence="15">Consists of at least two heavy chains and a number of intermediate and light chains. Interacts with DNAAF2. Interacts with DNAAF6/PIH1D3. Interacts with HEATR2; probably involved in outer arm dynein assembly. Interacts with CFAP53.</text>
</comment>
<keyword evidence="8" id="KW-0243">Dynein</keyword>
<dbReference type="FunFam" id="2.130.10.10:FF:000371">
    <property type="entry name" value="dynein intermediate chain 2, axonemal"/>
    <property type="match status" value="1"/>
</dbReference>
<evidence type="ECO:0000256" key="13">
    <source>
        <dbReference type="ARBA" id="ARBA00024190"/>
    </source>
</evidence>
<dbReference type="FunFam" id="2.130.10.10:FF:000380">
    <property type="entry name" value="Dynein intermediate chain 2, axonemal"/>
    <property type="match status" value="1"/>
</dbReference>
<evidence type="ECO:0000256" key="11">
    <source>
        <dbReference type="ARBA" id="ARBA00023212"/>
    </source>
</evidence>
<keyword evidence="10" id="KW-0505">Motor protein</keyword>
<comment type="subcellular location">
    <subcellularLocation>
        <location evidence="1">Cytoplasm</location>
        <location evidence="1">Cytoskeleton</location>
        <location evidence="1">Cilium axoneme</location>
    </subcellularLocation>
    <subcellularLocation>
        <location evidence="13">Dynein axonemal particle</location>
    </subcellularLocation>
</comment>
<comment type="similarity">
    <text evidence="2">Belongs to the dynein intermediate chain family.</text>
</comment>
<dbReference type="SMART" id="SM00320">
    <property type="entry name" value="WD40"/>
    <property type="match status" value="5"/>
</dbReference>
<dbReference type="GO" id="GO:0045503">
    <property type="term" value="F:dynein light chain binding"/>
    <property type="evidence" value="ECO:0007669"/>
    <property type="project" value="TreeGrafter"/>
</dbReference>
<name>A0A6P6I583_PUMCO</name>
<evidence type="ECO:0000313" key="19">
    <source>
        <dbReference type="Proteomes" id="UP000515131"/>
    </source>
</evidence>
<dbReference type="RefSeq" id="XP_025783292.1">
    <property type="nucleotide sequence ID" value="XM_025927507.1"/>
</dbReference>
<keyword evidence="9" id="KW-0969">Cilium</keyword>
<dbReference type="InterPro" id="IPR036322">
    <property type="entry name" value="WD40_repeat_dom_sf"/>
</dbReference>
<evidence type="ECO:0000256" key="1">
    <source>
        <dbReference type="ARBA" id="ARBA00004430"/>
    </source>
</evidence>
<evidence type="ECO:0000256" key="10">
    <source>
        <dbReference type="ARBA" id="ARBA00023175"/>
    </source>
</evidence>
<dbReference type="InterPro" id="IPR050687">
    <property type="entry name" value="Dynein_IC"/>
</dbReference>
<feature type="compositionally biased region" description="Low complexity" evidence="18">
    <location>
        <begin position="697"/>
        <end position="707"/>
    </location>
</feature>
<evidence type="ECO:0000256" key="18">
    <source>
        <dbReference type="SAM" id="MobiDB-lite"/>
    </source>
</evidence>
<feature type="compositionally biased region" description="Basic and acidic residues" evidence="18">
    <location>
        <begin position="575"/>
        <end position="595"/>
    </location>
</feature>
<dbReference type="Gene3D" id="2.130.10.10">
    <property type="entry name" value="YVTN repeat-like/Quinoprotein amine dehydrogenase"/>
    <property type="match status" value="2"/>
</dbReference>
<keyword evidence="7" id="KW-0970">Cilium biogenesis/degradation</keyword>
<dbReference type="PANTHER" id="PTHR12442">
    <property type="entry name" value="DYNEIN INTERMEDIATE CHAIN"/>
    <property type="match status" value="1"/>
</dbReference>
<reference evidence="20" key="1">
    <citation type="submission" date="2025-08" db="UniProtKB">
        <authorList>
            <consortium name="RefSeq"/>
        </authorList>
    </citation>
    <scope>IDENTIFICATION</scope>
    <source>
        <tissue evidence="20">Blood</tissue>
    </source>
</reference>
<keyword evidence="5" id="KW-0493">Microtubule</keyword>
<evidence type="ECO:0000256" key="6">
    <source>
        <dbReference type="ARBA" id="ARBA00022737"/>
    </source>
</evidence>
<sequence length="835" mass="90867">MASTFPGLQESFQTRRKSGKSCFLGSKAQGHSKQVLLGCHNNSWPCISGASGHGPLVWHLAALEVNTERFEMESRGINHVEGGWPKDVNPLELEQTIRFRKKVEKDENYINAITQLGSIMEHCIKQNNAIDIYQEYFDDEDAVEVTDEAPSAKTINVLRDPQEIKRSATHLSWHPDGNRKLAVAYSCLNFQRAPEGMSHESYIWDLENPNKPEIVLKPSSPLVTLEYNPKDSHVLLGGCYNGQLACWDTRKGSLVAELSTIEFSHRDPVYGSIWLQSKTGTECFSASTDGQVMWWDIRKMSEPTEVVILDIARKEQLENALGAISLEFESTLPTKFMVGTEQGIVISCNRKAKTSAEKIVCTFSGHHGPIYALQRNPFYPKNFLTVGDWTARIWSEDSRESSIMWTKYHMAYLTDGAWSPVRPAVFFTTRMDGTLDIWDFVFKQCDPALSLKVCDEALFCLRVQDNGCFIACGSQLGTTTLLEVSNGLCTLQKNEKNMASLHCGHTVALNPPVPRPWASPLALPKVVGPPLSRYSPDPGPHGRSLGTVAFFLTKVLSFHLFICLQTRLFLPKKDSAEPLGEETGKETGKMDHQDPEAGAPPSPSGEPWLLVGYTEAGSNVKHPESYTGAPLQHSGGQPGRRQLCTPSAFGQRVRTRRQRPQPQPRCTLCPWKHQAAGRRPETPRQTDTGGRGRHGCARLPAGARRAPPGGGGRGTLGTSRGPQEEPRGYQTDAAAPGGRRAALQGLEGRTGGQSPAESGAGSGASPAEAASSRQQRGRGGGAEALPLPRLPVSALGRGRVVGFGLSGSGSGSGAGSLRGTRRRWGCGSAMPAVVA</sequence>
<dbReference type="KEGG" id="pcoo:112864483"/>
<feature type="region of interest" description="Disordered" evidence="18">
    <location>
        <begin position="575"/>
        <end position="604"/>
    </location>
</feature>
<keyword evidence="4" id="KW-0853">WD repeat</keyword>
<keyword evidence="12" id="KW-0966">Cell projection</keyword>
<dbReference type="GO" id="GO:0003341">
    <property type="term" value="P:cilium movement"/>
    <property type="evidence" value="ECO:0007669"/>
    <property type="project" value="TreeGrafter"/>
</dbReference>
<gene>
    <name evidence="20" type="primary">DNAI2</name>
</gene>
<comment type="function">
    <text evidence="14">Part of the dynein complex of respiratory cilia.</text>
</comment>
<keyword evidence="11" id="KW-0206">Cytoskeleton</keyword>
<evidence type="ECO:0000256" key="3">
    <source>
        <dbReference type="ARBA" id="ARBA00022490"/>
    </source>
</evidence>
<evidence type="ECO:0000256" key="14">
    <source>
        <dbReference type="ARBA" id="ARBA00053763"/>
    </source>
</evidence>
<dbReference type="InterPro" id="IPR015943">
    <property type="entry name" value="WD40/YVTN_repeat-like_dom_sf"/>
</dbReference>
<evidence type="ECO:0000256" key="15">
    <source>
        <dbReference type="ARBA" id="ARBA00063546"/>
    </source>
</evidence>
<evidence type="ECO:0000256" key="8">
    <source>
        <dbReference type="ARBA" id="ARBA00023017"/>
    </source>
</evidence>
<evidence type="ECO:0000256" key="2">
    <source>
        <dbReference type="ARBA" id="ARBA00011059"/>
    </source>
</evidence>
<dbReference type="GO" id="GO:0097729">
    <property type="term" value="C:9+2 motile cilium"/>
    <property type="evidence" value="ECO:0007669"/>
    <property type="project" value="UniProtKB-ARBA"/>
</dbReference>
<dbReference type="PANTHER" id="PTHR12442:SF7">
    <property type="entry name" value="DYNEIN AXONEMAL INTERMEDIATE CHAIN 2"/>
    <property type="match status" value="1"/>
</dbReference>
<dbReference type="CTD" id="64446"/>
<keyword evidence="3" id="KW-0963">Cytoplasm</keyword>
<evidence type="ECO:0000256" key="7">
    <source>
        <dbReference type="ARBA" id="ARBA00022794"/>
    </source>
</evidence>
<evidence type="ECO:0000256" key="9">
    <source>
        <dbReference type="ARBA" id="ARBA00023069"/>
    </source>
</evidence>
<organism evidence="19 20">
    <name type="scientific">Puma concolor</name>
    <name type="common">Mountain lion</name>
    <name type="synonym">Felis concolor</name>
    <dbReference type="NCBI Taxonomy" id="9696"/>
    <lineage>
        <taxon>Eukaryota</taxon>
        <taxon>Metazoa</taxon>
        <taxon>Chordata</taxon>
        <taxon>Craniata</taxon>
        <taxon>Vertebrata</taxon>
        <taxon>Euteleostomi</taxon>
        <taxon>Mammalia</taxon>
        <taxon>Eutheria</taxon>
        <taxon>Laurasiatheria</taxon>
        <taxon>Carnivora</taxon>
        <taxon>Feliformia</taxon>
        <taxon>Felidae</taxon>
        <taxon>Felinae</taxon>
        <taxon>Puma</taxon>
    </lineage>
</organism>
<dbReference type="GO" id="GO:0036157">
    <property type="term" value="C:outer dynein arm"/>
    <property type="evidence" value="ECO:0007669"/>
    <property type="project" value="TreeGrafter"/>
</dbReference>
<feature type="compositionally biased region" description="Low complexity" evidence="18">
    <location>
        <begin position="752"/>
        <end position="774"/>
    </location>
</feature>
<dbReference type="SUPFAM" id="SSF50978">
    <property type="entry name" value="WD40 repeat-like"/>
    <property type="match status" value="1"/>
</dbReference>
<dbReference type="GO" id="GO:0005874">
    <property type="term" value="C:microtubule"/>
    <property type="evidence" value="ECO:0007669"/>
    <property type="project" value="UniProtKB-KW"/>
</dbReference>
<dbReference type="GO" id="GO:0036158">
    <property type="term" value="P:outer dynein arm assembly"/>
    <property type="evidence" value="ECO:0007669"/>
    <property type="project" value="TreeGrafter"/>
</dbReference>
<dbReference type="GO" id="GO:0120293">
    <property type="term" value="C:dynein axonemal particle"/>
    <property type="evidence" value="ECO:0007669"/>
    <property type="project" value="UniProtKB-SubCell"/>
</dbReference>
<evidence type="ECO:0000313" key="20">
    <source>
        <dbReference type="RefSeq" id="XP_025783292.1"/>
    </source>
</evidence>
<dbReference type="GO" id="GO:0045504">
    <property type="term" value="F:dynein heavy chain binding"/>
    <property type="evidence" value="ECO:0007669"/>
    <property type="project" value="TreeGrafter"/>
</dbReference>
<feature type="region of interest" description="Disordered" evidence="18">
    <location>
        <begin position="620"/>
        <end position="787"/>
    </location>
</feature>
<evidence type="ECO:0000256" key="17">
    <source>
        <dbReference type="ARBA" id="ARBA00080370"/>
    </source>
</evidence>